<comment type="caution">
    <text evidence="2">The sequence shown here is derived from an EMBL/GenBank/DDBJ whole genome shotgun (WGS) entry which is preliminary data.</text>
</comment>
<gene>
    <name evidence="2" type="ORF">DU473_06530</name>
</gene>
<dbReference type="EMBL" id="QPGR01000013">
    <property type="protein sequence ID" value="TBR79803.1"/>
    <property type="molecule type" value="Genomic_DNA"/>
</dbReference>
<evidence type="ECO:0000313" key="3">
    <source>
        <dbReference type="Proteomes" id="UP000292583"/>
    </source>
</evidence>
<dbReference type="OrthoDB" id="5362541at2"/>
<feature type="domain" description="DUF4376" evidence="1">
    <location>
        <begin position="96"/>
        <end position="202"/>
    </location>
</feature>
<dbReference type="AlphaFoldDB" id="A0A4Q9JVA5"/>
<evidence type="ECO:0000313" key="2">
    <source>
        <dbReference type="EMBL" id="TBR79803.1"/>
    </source>
</evidence>
<keyword evidence="3" id="KW-1185">Reference proteome</keyword>
<dbReference type="InterPro" id="IPR025484">
    <property type="entry name" value="DUF4376"/>
</dbReference>
<evidence type="ECO:0000259" key="1">
    <source>
        <dbReference type="Pfam" id="PF14301"/>
    </source>
</evidence>
<protein>
    <submittedName>
        <fullName evidence="2">DUF4376 domain-containing protein</fullName>
    </submittedName>
</protein>
<reference evidence="2 3" key="1">
    <citation type="submission" date="2018-07" db="EMBL/GenBank/DDBJ databases">
        <title>Campylobacter zealandensis sp. nov., isolated from birds and water in New Zealand.</title>
        <authorList>
            <person name="Wilkinson D.A."/>
            <person name="Biggs P.J."/>
            <person name="French N.P."/>
            <person name="Midwinter A.C."/>
        </authorList>
    </citation>
    <scope>NUCLEOTIDE SEQUENCE [LARGE SCALE GENOMIC DNA]</scope>
    <source>
        <strain evidence="2 3">B423b</strain>
    </source>
</reference>
<name>A0A4Q9JVA5_9BACT</name>
<dbReference type="RefSeq" id="WP_131186773.1">
    <property type="nucleotide sequence ID" value="NZ_QPGR01000013.1"/>
</dbReference>
<sequence>MFYDIENKSLKYDDIFLKDTIIINEEGQKEKAQDTYFLSACDDKLLKELGFAKVKEEETPSFDEKTEELHQIQNYDEEKNLYIISYEIKEKTLEKLKELKLEELKAIKEQKLLFIPFKDTIFQIDTEAKINISGKISEIMLANLNNTPLESIAWIDKDNKIITFSKEEFLEFGVSIAKYTESIIFKNDELRNKVKNATSLEELNLIAWESEK</sequence>
<dbReference type="Pfam" id="PF14301">
    <property type="entry name" value="DUF4376"/>
    <property type="match status" value="1"/>
</dbReference>
<accession>A0A4Q9JVA5</accession>
<dbReference type="Proteomes" id="UP000292583">
    <property type="component" value="Unassembled WGS sequence"/>
</dbReference>
<organism evidence="2 3">
    <name type="scientific">Campylobacter novaezeelandiae</name>
    <dbReference type="NCBI Taxonomy" id="2267891"/>
    <lineage>
        <taxon>Bacteria</taxon>
        <taxon>Pseudomonadati</taxon>
        <taxon>Campylobacterota</taxon>
        <taxon>Epsilonproteobacteria</taxon>
        <taxon>Campylobacterales</taxon>
        <taxon>Campylobacteraceae</taxon>
        <taxon>Campylobacter</taxon>
    </lineage>
</organism>
<proteinExistence type="predicted"/>